<dbReference type="Proteomes" id="UP000245217">
    <property type="component" value="Unassembled WGS sequence"/>
</dbReference>
<evidence type="ECO:0000313" key="6">
    <source>
        <dbReference type="Proteomes" id="UP000245217"/>
    </source>
</evidence>
<evidence type="ECO:0000313" key="3">
    <source>
        <dbReference type="EMBL" id="PWD88245.1"/>
    </source>
</evidence>
<feature type="transmembrane region" description="Helical" evidence="1">
    <location>
        <begin position="235"/>
        <end position="254"/>
    </location>
</feature>
<gene>
    <name evidence="3" type="ORF">DC077_02980</name>
    <name evidence="4" type="ORF">DC078_03725</name>
</gene>
<sequence>MRRDEFMHKLPWLSLGPIEEVMRRVEQHISMGPGDFFSIYGPSGCGKSRFMMELSRRLNEYGNIVAREVTAGQGSIFTKIAALLECEASEEAIIERLKEIPPTGLKMVLLVDDADQLTSEELSFIYRTKEAINKKGLRRGVEEIHVVIVLFMDLNNQDIYSKELLLHSKSFTMGPINHMQIKELVWHIYKHHGKTADCSSRDLNRLHAFSYGYPGRIVRLVTTELQPAFTLNKALLSWIILLSILVIGMIYAAFNYEKSLALIGFGESEPTEEVLQYPEILIPSKITEPYFEGVKKAIIEAEKRVIAAPLGIVIIQGESSKNEESIDQ</sequence>
<accession>A0A2U2AUA5</accession>
<keyword evidence="1" id="KW-1133">Transmembrane helix</keyword>
<dbReference type="Pfam" id="PF13401">
    <property type="entry name" value="AAA_22"/>
    <property type="match status" value="1"/>
</dbReference>
<reference evidence="5 6" key="2">
    <citation type="submission" date="2018-05" db="EMBL/GenBank/DDBJ databases">
        <title>Ignatzschineria dubaiensis sp. nov., isolated from necrotic foot tissues of dromedaries (Camelus dromedarius) and associated maggots in Dubai, United Arab Emirates.</title>
        <authorList>
            <person name="Tsang C.C."/>
            <person name="Tang J.Y.M."/>
            <person name="Fong J.Y.H."/>
            <person name="Kinne J."/>
            <person name="Lee H.H."/>
            <person name="Joseph M."/>
            <person name="Jose S."/>
            <person name="Schuster R.K."/>
            <person name="Tang Y."/>
            <person name="Sivakumar S."/>
            <person name="Chen J.H.K."/>
            <person name="Teng J.L.L."/>
            <person name="Lau S.K.P."/>
            <person name="Wernery U."/>
            <person name="Woo P.C.Y."/>
        </authorList>
    </citation>
    <scope>NUCLEOTIDE SEQUENCE [LARGE SCALE GENOMIC DNA]</scope>
    <source>
        <strain evidence="5">UAE-HKU57</strain>
        <strain evidence="6">UAE-HKU58</strain>
    </source>
</reference>
<dbReference type="Gene3D" id="3.40.50.300">
    <property type="entry name" value="P-loop containing nucleotide triphosphate hydrolases"/>
    <property type="match status" value="1"/>
</dbReference>
<evidence type="ECO:0000256" key="1">
    <source>
        <dbReference type="SAM" id="Phobius"/>
    </source>
</evidence>
<dbReference type="Proteomes" id="UP000245059">
    <property type="component" value="Unassembled WGS sequence"/>
</dbReference>
<reference evidence="3" key="1">
    <citation type="journal article" date="2018" name="Genome Announc.">
        <title>Ignatzschineria cameli sp. nov., isolated from necrotic foot tissue of dromedaries (Camelus dromedarius) and associated maggots (Wohlfahrtia species) in Dubai.</title>
        <authorList>
            <person name="Tsang C.C."/>
            <person name="Tang J.Y."/>
            <person name="Fong J.Y."/>
            <person name="Kinne J."/>
            <person name="Lee H.H."/>
            <person name="Joseph M."/>
            <person name="Jose S."/>
            <person name="Schuster R.K."/>
            <person name="Tang Y."/>
            <person name="Sivakumar S."/>
            <person name="Chen J.H."/>
            <person name="Teng J.L."/>
            <person name="Lau S.K."/>
            <person name="Wernery U."/>
            <person name="Woo P.C."/>
        </authorList>
    </citation>
    <scope>NUCLEOTIDE SEQUENCE</scope>
    <source>
        <strain evidence="3">UAE-HKU57</strain>
        <strain evidence="4">UAE-HKU58</strain>
    </source>
</reference>
<organism evidence="3 5">
    <name type="scientific">Ignatzschineria cameli</name>
    <dbReference type="NCBI Taxonomy" id="2182793"/>
    <lineage>
        <taxon>Bacteria</taxon>
        <taxon>Pseudomonadati</taxon>
        <taxon>Pseudomonadota</taxon>
        <taxon>Gammaproteobacteria</taxon>
        <taxon>Cardiobacteriales</taxon>
        <taxon>Ignatzschineriaceae</taxon>
        <taxon>Ignatzschineria</taxon>
    </lineage>
</organism>
<dbReference type="OrthoDB" id="6189127at2"/>
<name>A0A2U2AUA5_9GAMM</name>
<keyword evidence="6" id="KW-1185">Reference proteome</keyword>
<dbReference type="EMBL" id="QEWW01000001">
    <property type="protein sequence ID" value="PWD88245.1"/>
    <property type="molecule type" value="Genomic_DNA"/>
</dbReference>
<feature type="domain" description="ORC1/DEAH AAA+ ATPase" evidence="2">
    <location>
        <begin position="36"/>
        <end position="130"/>
    </location>
</feature>
<evidence type="ECO:0000313" key="4">
    <source>
        <dbReference type="EMBL" id="PWD93936.1"/>
    </source>
</evidence>
<proteinExistence type="predicted"/>
<dbReference type="RefSeq" id="WP_109201242.1">
    <property type="nucleotide sequence ID" value="NZ_QEWS01000002.1"/>
</dbReference>
<dbReference type="AlphaFoldDB" id="A0A2U2AUA5"/>
<keyword evidence="1" id="KW-0812">Transmembrane</keyword>
<comment type="caution">
    <text evidence="3">The sequence shown here is derived from an EMBL/GenBank/DDBJ whole genome shotgun (WGS) entry which is preliminary data.</text>
</comment>
<protein>
    <recommendedName>
        <fullName evidence="2">ORC1/DEAH AAA+ ATPase domain-containing protein</fullName>
    </recommendedName>
</protein>
<dbReference type="InterPro" id="IPR027417">
    <property type="entry name" value="P-loop_NTPase"/>
</dbReference>
<evidence type="ECO:0000313" key="5">
    <source>
        <dbReference type="Proteomes" id="UP000245059"/>
    </source>
</evidence>
<dbReference type="GO" id="GO:0016887">
    <property type="term" value="F:ATP hydrolysis activity"/>
    <property type="evidence" value="ECO:0007669"/>
    <property type="project" value="InterPro"/>
</dbReference>
<keyword evidence="1" id="KW-0472">Membrane</keyword>
<dbReference type="SUPFAM" id="SSF52540">
    <property type="entry name" value="P-loop containing nucleoside triphosphate hydrolases"/>
    <property type="match status" value="1"/>
</dbReference>
<dbReference type="InterPro" id="IPR049945">
    <property type="entry name" value="AAA_22"/>
</dbReference>
<dbReference type="EMBL" id="QEWV01000002">
    <property type="protein sequence ID" value="PWD93936.1"/>
    <property type="molecule type" value="Genomic_DNA"/>
</dbReference>
<evidence type="ECO:0000259" key="2">
    <source>
        <dbReference type="Pfam" id="PF13401"/>
    </source>
</evidence>